<dbReference type="AlphaFoldDB" id="A0A3M8VMW0"/>
<keyword evidence="1" id="KW-0472">Membrane</keyword>
<feature type="transmembrane region" description="Helical" evidence="1">
    <location>
        <begin position="15"/>
        <end position="34"/>
    </location>
</feature>
<evidence type="ECO:0000256" key="1">
    <source>
        <dbReference type="SAM" id="Phobius"/>
    </source>
</evidence>
<feature type="transmembrane region" description="Helical" evidence="1">
    <location>
        <begin position="40"/>
        <end position="62"/>
    </location>
</feature>
<dbReference type="RefSeq" id="WP_123104174.1">
    <property type="nucleotide sequence ID" value="NZ_RIBZ01000320.1"/>
</dbReference>
<gene>
    <name evidence="2" type="ORF">EEJ42_27970</name>
</gene>
<protein>
    <submittedName>
        <fullName evidence="2">Uncharacterized protein</fullName>
    </submittedName>
</protein>
<name>A0A3M8VMW0_9ACTN</name>
<comment type="caution">
    <text evidence="2">The sequence shown here is derived from an EMBL/GenBank/DDBJ whole genome shotgun (WGS) entry which is preliminary data.</text>
</comment>
<keyword evidence="3" id="KW-1185">Reference proteome</keyword>
<accession>A0A3M8VMW0</accession>
<dbReference type="EMBL" id="RIBZ01000320">
    <property type="protein sequence ID" value="RNG18059.1"/>
    <property type="molecule type" value="Genomic_DNA"/>
</dbReference>
<keyword evidence="1" id="KW-1133">Transmembrane helix</keyword>
<organism evidence="2 3">
    <name type="scientific">Streptomyces botrytidirepellens</name>
    <dbReference type="NCBI Taxonomy" id="2486417"/>
    <lineage>
        <taxon>Bacteria</taxon>
        <taxon>Bacillati</taxon>
        <taxon>Actinomycetota</taxon>
        <taxon>Actinomycetes</taxon>
        <taxon>Kitasatosporales</taxon>
        <taxon>Streptomycetaceae</taxon>
        <taxon>Streptomyces</taxon>
    </lineage>
</organism>
<sequence length="277" mass="30473">MSNNVPGGHGLLRRFRAALALCILLGGLSLALVSNDRDGFGWAVLNELAVFAAAGVAVPFYYDLFLRDAERQRFLEEMGQQLDARLCARESSHGLTVHAQGRPSPTEKAEFIAGARSQIIEVGIALRSLASLFVSRPERDLVDPVRRLLSQGVNITYVVADPASALVAEYARSIGEPDLPQRAADSARQLLEVARRFDAEGHPGRIVVHVTGQLPTCYLSIIDPDSEAGRCRTSPYLPGVRRADSPVFDIARMTQRDLFERYVAYTRRMLDDSRPIA</sequence>
<dbReference type="Proteomes" id="UP000275401">
    <property type="component" value="Unassembled WGS sequence"/>
</dbReference>
<evidence type="ECO:0000313" key="3">
    <source>
        <dbReference type="Proteomes" id="UP000275401"/>
    </source>
</evidence>
<reference evidence="2 3" key="1">
    <citation type="submission" date="2018-11" db="EMBL/GenBank/DDBJ databases">
        <title>The Potential of Streptomyces as Biocontrol Agents against the Tomato grey mould, Botrytis cinerea (Gray mold) Frontiers in Microbiology.</title>
        <authorList>
            <person name="Li D."/>
        </authorList>
    </citation>
    <scope>NUCLEOTIDE SEQUENCE [LARGE SCALE GENOMIC DNA]</scope>
    <source>
        <strain evidence="2 3">NEAU-LD23</strain>
    </source>
</reference>
<proteinExistence type="predicted"/>
<evidence type="ECO:0000313" key="2">
    <source>
        <dbReference type="EMBL" id="RNG18059.1"/>
    </source>
</evidence>
<keyword evidence="1" id="KW-0812">Transmembrane</keyword>